<evidence type="ECO:0000256" key="1">
    <source>
        <dbReference type="ARBA" id="ARBA00006484"/>
    </source>
</evidence>
<dbReference type="InterPro" id="IPR057326">
    <property type="entry name" value="KR_dom"/>
</dbReference>
<dbReference type="CDD" id="cd05233">
    <property type="entry name" value="SDR_c"/>
    <property type="match status" value="1"/>
</dbReference>
<proteinExistence type="inferred from homology"/>
<dbReference type="Pfam" id="PF13561">
    <property type="entry name" value="adh_short_C2"/>
    <property type="match status" value="1"/>
</dbReference>
<dbReference type="PRINTS" id="PR00080">
    <property type="entry name" value="SDRFAMILY"/>
</dbReference>
<dbReference type="SUPFAM" id="SSF51735">
    <property type="entry name" value="NAD(P)-binding Rossmann-fold domains"/>
    <property type="match status" value="1"/>
</dbReference>
<dbReference type="RefSeq" id="WP_344697118.1">
    <property type="nucleotide sequence ID" value="NZ_BAABBR010000001.1"/>
</dbReference>
<comment type="caution">
    <text evidence="5">The sequence shown here is derived from an EMBL/GenBank/DDBJ whole genome shotgun (WGS) entry which is preliminary data.</text>
</comment>
<keyword evidence="2" id="KW-0560">Oxidoreductase</keyword>
<feature type="domain" description="Ketoreductase" evidence="4">
    <location>
        <begin position="6"/>
        <end position="183"/>
    </location>
</feature>
<accession>A0ABP7UCN4</accession>
<dbReference type="PROSITE" id="PS00061">
    <property type="entry name" value="ADH_SHORT"/>
    <property type="match status" value="1"/>
</dbReference>
<keyword evidence="3" id="KW-0520">NAD</keyword>
<dbReference type="InterPro" id="IPR020904">
    <property type="entry name" value="Sc_DH/Rdtase_CS"/>
</dbReference>
<evidence type="ECO:0000313" key="6">
    <source>
        <dbReference type="Proteomes" id="UP001424459"/>
    </source>
</evidence>
<keyword evidence="6" id="KW-1185">Reference proteome</keyword>
<evidence type="ECO:0000256" key="3">
    <source>
        <dbReference type="ARBA" id="ARBA00023027"/>
    </source>
</evidence>
<dbReference type="InterPro" id="IPR002347">
    <property type="entry name" value="SDR_fam"/>
</dbReference>
<gene>
    <name evidence="5" type="ORF">GCM10022281_21860</name>
</gene>
<organism evidence="5 6">
    <name type="scientific">Sphingomonas rosea</name>
    <dbReference type="NCBI Taxonomy" id="335605"/>
    <lineage>
        <taxon>Bacteria</taxon>
        <taxon>Pseudomonadati</taxon>
        <taxon>Pseudomonadota</taxon>
        <taxon>Alphaproteobacteria</taxon>
        <taxon>Sphingomonadales</taxon>
        <taxon>Sphingomonadaceae</taxon>
        <taxon>Sphingomonas</taxon>
    </lineage>
</organism>
<evidence type="ECO:0000313" key="5">
    <source>
        <dbReference type="EMBL" id="GAA4040532.1"/>
    </source>
</evidence>
<comment type="similarity">
    <text evidence="1">Belongs to the short-chain dehydrogenases/reductases (SDR) family.</text>
</comment>
<dbReference type="EMBL" id="BAABBR010000001">
    <property type="protein sequence ID" value="GAA4040532.1"/>
    <property type="molecule type" value="Genomic_DNA"/>
</dbReference>
<reference evidence="6" key="1">
    <citation type="journal article" date="2019" name="Int. J. Syst. Evol. Microbiol.">
        <title>The Global Catalogue of Microorganisms (GCM) 10K type strain sequencing project: providing services to taxonomists for standard genome sequencing and annotation.</title>
        <authorList>
            <consortium name="The Broad Institute Genomics Platform"/>
            <consortium name="The Broad Institute Genome Sequencing Center for Infectious Disease"/>
            <person name="Wu L."/>
            <person name="Ma J."/>
        </authorList>
    </citation>
    <scope>NUCLEOTIDE SEQUENCE [LARGE SCALE GENOMIC DNA]</scope>
    <source>
        <strain evidence="6">JCM 17564</strain>
    </source>
</reference>
<evidence type="ECO:0000256" key="2">
    <source>
        <dbReference type="ARBA" id="ARBA00023002"/>
    </source>
</evidence>
<dbReference type="PANTHER" id="PTHR24321">
    <property type="entry name" value="DEHYDROGENASES, SHORT CHAIN"/>
    <property type="match status" value="1"/>
</dbReference>
<dbReference type="SMART" id="SM00822">
    <property type="entry name" value="PKS_KR"/>
    <property type="match status" value="1"/>
</dbReference>
<evidence type="ECO:0000259" key="4">
    <source>
        <dbReference type="SMART" id="SM00822"/>
    </source>
</evidence>
<dbReference type="Proteomes" id="UP001424459">
    <property type="component" value="Unassembled WGS sequence"/>
</dbReference>
<sequence>MNFAGTTILVTGAASGIGLATARHLADLGAGKLILMDRNGEALAGLSLRCETRLLVGDVADEALWADAELGPLDHAVLNAGVTGAGAIADLPFAEWRRVLSVNLDGLFLSLRASLHAIREGGSIVVTASASGLKATRNVAAYGASKAAAIQLTKVAALEAAERRVRVNAIAPGGVETAMWETQDWFRDLAGTHGREGAYRAIAEGGTPLGRFARPEEIAAQIAFLLSNEASGTMTGTVLVSDGGYLAG</sequence>
<dbReference type="PANTHER" id="PTHR24321:SF8">
    <property type="entry name" value="ESTRADIOL 17-BETA-DEHYDROGENASE 8-RELATED"/>
    <property type="match status" value="1"/>
</dbReference>
<protein>
    <submittedName>
        <fullName evidence="5">SDR family oxidoreductase</fullName>
    </submittedName>
</protein>
<dbReference type="PRINTS" id="PR00081">
    <property type="entry name" value="GDHRDH"/>
</dbReference>
<dbReference type="InterPro" id="IPR036291">
    <property type="entry name" value="NAD(P)-bd_dom_sf"/>
</dbReference>
<name>A0ABP7UCN4_9SPHN</name>
<dbReference type="Gene3D" id="3.40.50.720">
    <property type="entry name" value="NAD(P)-binding Rossmann-like Domain"/>
    <property type="match status" value="1"/>
</dbReference>